<gene>
    <name evidence="2" type="ORF">OA57_02090</name>
</gene>
<name>A0A0A3BBX0_9PAST</name>
<dbReference type="OrthoDB" id="5588896at2"/>
<dbReference type="AlphaFoldDB" id="A0A0A3BBX0"/>
<dbReference type="RefSeq" id="WP_034612807.1">
    <property type="nucleotide sequence ID" value="NZ_JSUM01000003.1"/>
</dbReference>
<reference evidence="2 3" key="1">
    <citation type="submission" date="2014-11" db="EMBL/GenBank/DDBJ databases">
        <title>Draft genome sequence of Chelonobacter oris 1662T, associated with respiratory disease in Hermann's Tortoises.</title>
        <authorList>
            <person name="Kudirkiene E."/>
            <person name="Hansen M.J."/>
            <person name="Bojesen A.M."/>
        </authorList>
    </citation>
    <scope>NUCLEOTIDE SEQUENCE [LARGE SCALE GENOMIC DNA]</scope>
    <source>
        <strain evidence="2 3">1662</strain>
    </source>
</reference>
<feature type="transmembrane region" description="Helical" evidence="1">
    <location>
        <begin position="14"/>
        <end position="36"/>
    </location>
</feature>
<evidence type="ECO:0000256" key="1">
    <source>
        <dbReference type="SAM" id="Phobius"/>
    </source>
</evidence>
<evidence type="ECO:0008006" key="4">
    <source>
        <dbReference type="Google" id="ProtNLM"/>
    </source>
</evidence>
<evidence type="ECO:0000313" key="3">
    <source>
        <dbReference type="Proteomes" id="UP000030380"/>
    </source>
</evidence>
<keyword evidence="1" id="KW-0472">Membrane</keyword>
<proteinExistence type="predicted"/>
<evidence type="ECO:0000313" key="2">
    <source>
        <dbReference type="EMBL" id="KGQ71049.1"/>
    </source>
</evidence>
<dbReference type="Pfam" id="PF06526">
    <property type="entry name" value="DUF1107"/>
    <property type="match status" value="1"/>
</dbReference>
<organism evidence="2 3">
    <name type="scientific">Chelonobacter oris</name>
    <dbReference type="NCBI Taxonomy" id="505317"/>
    <lineage>
        <taxon>Bacteria</taxon>
        <taxon>Pseudomonadati</taxon>
        <taxon>Pseudomonadota</taxon>
        <taxon>Gammaproteobacteria</taxon>
        <taxon>Pasteurellales</taxon>
        <taxon>Pasteurellaceae</taxon>
        <taxon>Chelonobacter</taxon>
    </lineage>
</organism>
<accession>A0A0A3BBX0</accession>
<keyword evidence="1" id="KW-0812">Transmembrane</keyword>
<comment type="caution">
    <text evidence="2">The sequence shown here is derived from an EMBL/GenBank/DDBJ whole genome shotgun (WGS) entry which is preliminary data.</text>
</comment>
<dbReference type="EMBL" id="JSUM01000003">
    <property type="protein sequence ID" value="KGQ71049.1"/>
    <property type="molecule type" value="Genomic_DNA"/>
</dbReference>
<keyword evidence="3" id="KW-1185">Reference proteome</keyword>
<sequence>MQVRVFQRYNPFQIARYVKILFSGSFFISGVGLFEFEQGKIVLPKVKNLKKFSVMSEINRHIKHLKQETLAT</sequence>
<protein>
    <recommendedName>
        <fullName evidence="4">DUF1107 domain-containing protein</fullName>
    </recommendedName>
</protein>
<keyword evidence="1" id="KW-1133">Transmembrane helix</keyword>
<dbReference type="Proteomes" id="UP000030380">
    <property type="component" value="Unassembled WGS sequence"/>
</dbReference>
<dbReference type="InterPro" id="IPR009491">
    <property type="entry name" value="DUF1107"/>
</dbReference>
<dbReference type="Gene3D" id="3.30.1910.10">
    <property type="entry name" value="so0334 like domain"/>
    <property type="match status" value="1"/>
</dbReference>
<dbReference type="STRING" id="505317.OA57_02090"/>